<evidence type="ECO:0000313" key="1">
    <source>
        <dbReference type="EMBL" id="MCM2563670.1"/>
    </source>
</evidence>
<accession>A0ACC5ZZZ1</accession>
<organism evidence="1 2">
    <name type="scientific">Lutimaribacter degradans</name>
    <dbReference type="NCBI Taxonomy" id="2945989"/>
    <lineage>
        <taxon>Bacteria</taxon>
        <taxon>Pseudomonadati</taxon>
        <taxon>Pseudomonadota</taxon>
        <taxon>Alphaproteobacteria</taxon>
        <taxon>Rhodobacterales</taxon>
        <taxon>Roseobacteraceae</taxon>
        <taxon>Lutimaribacter</taxon>
    </lineage>
</organism>
<keyword evidence="2" id="KW-1185">Reference proteome</keyword>
<gene>
    <name evidence="1" type="ORF">M8744_16060</name>
</gene>
<reference evidence="1" key="1">
    <citation type="submission" date="2022-06" db="EMBL/GenBank/DDBJ databases">
        <title>Lutimaribacter sp. EGI FJ00013, a novel bacterium isolated from a salt lake sediment enrichment.</title>
        <authorList>
            <person name="Gao L."/>
            <person name="Fang B.-Z."/>
            <person name="Li W.-J."/>
        </authorList>
    </citation>
    <scope>NUCLEOTIDE SEQUENCE</scope>
    <source>
        <strain evidence="1">EGI FJ00013</strain>
    </source>
</reference>
<protein>
    <submittedName>
        <fullName evidence="1">Response regulator transcription factor</fullName>
    </submittedName>
</protein>
<dbReference type="Proteomes" id="UP001203036">
    <property type="component" value="Unassembled WGS sequence"/>
</dbReference>
<evidence type="ECO:0000313" key="2">
    <source>
        <dbReference type="Proteomes" id="UP001203036"/>
    </source>
</evidence>
<proteinExistence type="predicted"/>
<dbReference type="EMBL" id="JAMQGO010000015">
    <property type="protein sequence ID" value="MCM2563670.1"/>
    <property type="molecule type" value="Genomic_DNA"/>
</dbReference>
<sequence>MIRTMLVGADRALLNETADLLRHAGSQTLVVADVGRAEKELLRFRPEMIVVSLDDPEASGWKLMFRHGFNGGAQVIAITANGEASQELTVLRLGALDYVRLPVSPEVLFARITFRARPVDKKSEHIVERGLEVPSKRGTLVMDKSRFQSFWLESELFLTKTEFDLLHALARHDGVVKSREQLIEIVYDYGHQGGVNDRNIDSHIKRLRNKFRKFDPAFDGIETIYGIGYKLSLDRARRAKQNSLPFQDTKRVGYSARTGMSNVVPVSQSVMRAARQ</sequence>
<comment type="caution">
    <text evidence="1">The sequence shown here is derived from an EMBL/GenBank/DDBJ whole genome shotgun (WGS) entry which is preliminary data.</text>
</comment>
<name>A0ACC5ZZZ1_9RHOB</name>